<dbReference type="PANTHER" id="PTHR11644:SF2">
    <property type="entry name" value="CYTIDINE DEAMINASE"/>
    <property type="match status" value="1"/>
</dbReference>
<dbReference type="GO" id="GO:0004126">
    <property type="term" value="F:cytidine deaminase activity"/>
    <property type="evidence" value="ECO:0007669"/>
    <property type="project" value="UniProtKB-UniRule"/>
</dbReference>
<name>A0AAU9D6Z5_9BACT</name>
<keyword evidence="18" id="KW-1185">Reference proteome</keyword>
<dbReference type="GO" id="GO:0055086">
    <property type="term" value="P:nucleobase-containing small molecule metabolic process"/>
    <property type="evidence" value="ECO:0007669"/>
    <property type="project" value="UniProtKB-ARBA"/>
</dbReference>
<dbReference type="PANTHER" id="PTHR11644">
    <property type="entry name" value="CYTIDINE DEAMINASE"/>
    <property type="match status" value="1"/>
</dbReference>
<dbReference type="SUPFAM" id="SSF53927">
    <property type="entry name" value="Cytidine deaminase-like"/>
    <property type="match status" value="1"/>
</dbReference>
<comment type="catalytic activity">
    <reaction evidence="10 15">
        <text>2'-deoxycytidine + H2O + H(+) = 2'-deoxyuridine + NH4(+)</text>
        <dbReference type="Rhea" id="RHEA:13433"/>
        <dbReference type="ChEBI" id="CHEBI:15377"/>
        <dbReference type="ChEBI" id="CHEBI:15378"/>
        <dbReference type="ChEBI" id="CHEBI:15698"/>
        <dbReference type="ChEBI" id="CHEBI:16450"/>
        <dbReference type="ChEBI" id="CHEBI:28938"/>
        <dbReference type="EC" id="3.5.4.5"/>
    </reaction>
</comment>
<evidence type="ECO:0000256" key="12">
    <source>
        <dbReference type="PIRSR" id="PIRSR606262-1"/>
    </source>
</evidence>
<feature type="active site" description="Proton donor" evidence="12">
    <location>
        <position position="76"/>
    </location>
</feature>
<dbReference type="RefSeq" id="WP_338391861.1">
    <property type="nucleotide sequence ID" value="NZ_AP025314.1"/>
</dbReference>
<dbReference type="NCBIfam" id="TIGR01354">
    <property type="entry name" value="cyt_deam_tetra"/>
    <property type="match status" value="1"/>
</dbReference>
<keyword evidence="6 14" id="KW-0479">Metal-binding</keyword>
<evidence type="ECO:0000256" key="9">
    <source>
        <dbReference type="ARBA" id="ARBA00032005"/>
    </source>
</evidence>
<evidence type="ECO:0000256" key="4">
    <source>
        <dbReference type="ARBA" id="ARBA00012783"/>
    </source>
</evidence>
<dbReference type="KEGG" id="fax:FUAX_27260"/>
<evidence type="ECO:0000256" key="11">
    <source>
        <dbReference type="ARBA" id="ARBA00049558"/>
    </source>
</evidence>
<evidence type="ECO:0000256" key="10">
    <source>
        <dbReference type="ARBA" id="ARBA00049252"/>
    </source>
</evidence>
<dbReference type="InterPro" id="IPR002125">
    <property type="entry name" value="CMP_dCMP_dom"/>
</dbReference>
<evidence type="ECO:0000256" key="8">
    <source>
        <dbReference type="ARBA" id="ARBA00022833"/>
    </source>
</evidence>
<dbReference type="GO" id="GO:0042802">
    <property type="term" value="F:identical protein binding"/>
    <property type="evidence" value="ECO:0007669"/>
    <property type="project" value="UniProtKB-ARBA"/>
</dbReference>
<organism evidence="17 18">
    <name type="scientific">Fulvitalea axinellae</name>
    <dbReference type="NCBI Taxonomy" id="1182444"/>
    <lineage>
        <taxon>Bacteria</taxon>
        <taxon>Pseudomonadati</taxon>
        <taxon>Bacteroidota</taxon>
        <taxon>Cytophagia</taxon>
        <taxon>Cytophagales</taxon>
        <taxon>Persicobacteraceae</taxon>
        <taxon>Fulvitalea</taxon>
    </lineage>
</organism>
<feature type="binding site" evidence="13">
    <location>
        <begin position="63"/>
        <end position="69"/>
    </location>
    <ligand>
        <name>substrate</name>
    </ligand>
</feature>
<dbReference type="GO" id="GO:0072527">
    <property type="term" value="P:pyrimidine-containing compound metabolic process"/>
    <property type="evidence" value="ECO:0007669"/>
    <property type="project" value="UniProtKB-ARBA"/>
</dbReference>
<feature type="binding site" evidence="14">
    <location>
        <position position="116"/>
    </location>
    <ligand>
        <name>Zn(2+)</name>
        <dbReference type="ChEBI" id="CHEBI:29105"/>
        <note>catalytic</note>
    </ligand>
</feature>
<dbReference type="Gene3D" id="3.40.140.10">
    <property type="entry name" value="Cytidine Deaminase, domain 2"/>
    <property type="match status" value="1"/>
</dbReference>
<feature type="binding site" evidence="14">
    <location>
        <position position="74"/>
    </location>
    <ligand>
        <name>Zn(2+)</name>
        <dbReference type="ChEBI" id="CHEBI:29105"/>
        <note>catalytic</note>
    </ligand>
</feature>
<dbReference type="AlphaFoldDB" id="A0AAU9D6Z5"/>
<dbReference type="CDD" id="cd01283">
    <property type="entry name" value="cytidine_deaminase"/>
    <property type="match status" value="1"/>
</dbReference>
<proteinExistence type="inferred from homology"/>
<evidence type="ECO:0000256" key="7">
    <source>
        <dbReference type="ARBA" id="ARBA00022801"/>
    </source>
</evidence>
<dbReference type="NCBIfam" id="NF004064">
    <property type="entry name" value="PRK05578.1"/>
    <property type="match status" value="1"/>
</dbReference>
<dbReference type="GO" id="GO:0008270">
    <property type="term" value="F:zinc ion binding"/>
    <property type="evidence" value="ECO:0007669"/>
    <property type="project" value="UniProtKB-UniRule"/>
</dbReference>
<comment type="function">
    <text evidence="2 15">This enzyme scavenges exogenous and endogenous cytidine and 2'-deoxycytidine for UMP synthesis.</text>
</comment>
<protein>
    <recommendedName>
        <fullName evidence="5 15">Cytidine deaminase</fullName>
        <ecNumber evidence="4 15">3.5.4.5</ecNumber>
    </recommendedName>
    <alternativeName>
        <fullName evidence="9 15">Cytidine aminohydrolase</fullName>
    </alternativeName>
</protein>
<dbReference type="InterPro" id="IPR016193">
    <property type="entry name" value="Cytidine_deaminase-like"/>
</dbReference>
<dbReference type="EC" id="3.5.4.5" evidence="4 15"/>
<evidence type="ECO:0000256" key="13">
    <source>
        <dbReference type="PIRSR" id="PIRSR606262-2"/>
    </source>
</evidence>
<evidence type="ECO:0000256" key="6">
    <source>
        <dbReference type="ARBA" id="ARBA00022723"/>
    </source>
</evidence>
<evidence type="ECO:0000256" key="5">
    <source>
        <dbReference type="ARBA" id="ARBA00018266"/>
    </source>
</evidence>
<sequence>MKRVAKTEITWEIYGSLGEMEEKDKELMQMARNACDNAYAPYSEFFVGAAVRLSDGRVEIGSNQENAAYPSGLCAERVALFGISARLGDVEVETIAVAARRSAPDSFVPVTPCGSCRQVMAEYEFRQEKPIRIIMEREDEEMLVSSSVADLLPLGFSKKSL</sequence>
<keyword evidence="8 14" id="KW-0862">Zinc</keyword>
<evidence type="ECO:0000256" key="1">
    <source>
        <dbReference type="ARBA" id="ARBA00001947"/>
    </source>
</evidence>
<dbReference type="Proteomes" id="UP001348817">
    <property type="component" value="Chromosome"/>
</dbReference>
<evidence type="ECO:0000313" key="17">
    <source>
        <dbReference type="EMBL" id="BDD10294.1"/>
    </source>
</evidence>
<evidence type="ECO:0000256" key="2">
    <source>
        <dbReference type="ARBA" id="ARBA00003949"/>
    </source>
</evidence>
<evidence type="ECO:0000256" key="14">
    <source>
        <dbReference type="PIRSR" id="PIRSR606262-3"/>
    </source>
</evidence>
<feature type="binding site" evidence="14">
    <location>
        <position position="113"/>
    </location>
    <ligand>
        <name>Zn(2+)</name>
        <dbReference type="ChEBI" id="CHEBI:29105"/>
        <note>catalytic</note>
    </ligand>
</feature>
<evidence type="ECO:0000256" key="15">
    <source>
        <dbReference type="RuleBase" id="RU364006"/>
    </source>
</evidence>
<dbReference type="PROSITE" id="PS00903">
    <property type="entry name" value="CYT_DCMP_DEAMINASES_1"/>
    <property type="match status" value="1"/>
</dbReference>
<evidence type="ECO:0000259" key="16">
    <source>
        <dbReference type="PROSITE" id="PS51747"/>
    </source>
</evidence>
<keyword evidence="7 15" id="KW-0378">Hydrolase</keyword>
<dbReference type="InterPro" id="IPR016192">
    <property type="entry name" value="APOBEC/CMP_deaminase_Zn-bd"/>
</dbReference>
<feature type="domain" description="CMP/dCMP-type deaminase" evidence="16">
    <location>
        <begin position="22"/>
        <end position="159"/>
    </location>
</feature>
<dbReference type="InterPro" id="IPR050202">
    <property type="entry name" value="Cyt/Deoxycyt_deaminase"/>
</dbReference>
<comment type="catalytic activity">
    <reaction evidence="11 15">
        <text>cytidine + H2O + H(+) = uridine + NH4(+)</text>
        <dbReference type="Rhea" id="RHEA:16069"/>
        <dbReference type="ChEBI" id="CHEBI:15377"/>
        <dbReference type="ChEBI" id="CHEBI:15378"/>
        <dbReference type="ChEBI" id="CHEBI:16704"/>
        <dbReference type="ChEBI" id="CHEBI:17562"/>
        <dbReference type="ChEBI" id="CHEBI:28938"/>
        <dbReference type="EC" id="3.5.4.5"/>
    </reaction>
</comment>
<evidence type="ECO:0000313" key="18">
    <source>
        <dbReference type="Proteomes" id="UP001348817"/>
    </source>
</evidence>
<dbReference type="PROSITE" id="PS51747">
    <property type="entry name" value="CYT_DCMP_DEAMINASES_2"/>
    <property type="match status" value="1"/>
</dbReference>
<accession>A0AAU9D6Z5</accession>
<comment type="similarity">
    <text evidence="3 15">Belongs to the cytidine and deoxycytidylate deaminase family.</text>
</comment>
<gene>
    <name evidence="17" type="primary">cdd</name>
    <name evidence="17" type="ORF">FUAX_27260</name>
</gene>
<dbReference type="Pfam" id="PF00383">
    <property type="entry name" value="dCMP_cyt_deam_1"/>
    <property type="match status" value="1"/>
</dbReference>
<evidence type="ECO:0000256" key="3">
    <source>
        <dbReference type="ARBA" id="ARBA00006576"/>
    </source>
</evidence>
<comment type="cofactor">
    <cofactor evidence="1 14 15">
        <name>Zn(2+)</name>
        <dbReference type="ChEBI" id="CHEBI:29105"/>
    </cofactor>
</comment>
<dbReference type="EMBL" id="AP025314">
    <property type="protein sequence ID" value="BDD10294.1"/>
    <property type="molecule type" value="Genomic_DNA"/>
</dbReference>
<reference evidence="17 18" key="1">
    <citation type="submission" date="2021-12" db="EMBL/GenBank/DDBJ databases">
        <title>Genome sequencing of bacteria with rrn-lacking chromosome and rrn-plasmid.</title>
        <authorList>
            <person name="Anda M."/>
            <person name="Iwasaki W."/>
        </authorList>
    </citation>
    <scope>NUCLEOTIDE SEQUENCE [LARGE SCALE GENOMIC DNA]</scope>
    <source>
        <strain evidence="17 18">DSM 100852</strain>
    </source>
</reference>
<dbReference type="GO" id="GO:0005829">
    <property type="term" value="C:cytosol"/>
    <property type="evidence" value="ECO:0007669"/>
    <property type="project" value="TreeGrafter"/>
</dbReference>
<dbReference type="InterPro" id="IPR006262">
    <property type="entry name" value="Cyt_deam_tetra"/>
</dbReference>